<dbReference type="RefSeq" id="WP_093460402.1">
    <property type="nucleotide sequence ID" value="NZ_FNST01000002.1"/>
</dbReference>
<keyword evidence="3" id="KW-1185">Reference proteome</keyword>
<organism evidence="2 3">
    <name type="scientific">Streptomyces melanosporofaciens</name>
    <dbReference type="NCBI Taxonomy" id="67327"/>
    <lineage>
        <taxon>Bacteria</taxon>
        <taxon>Bacillati</taxon>
        <taxon>Actinomycetota</taxon>
        <taxon>Actinomycetes</taxon>
        <taxon>Kitasatosporales</taxon>
        <taxon>Streptomycetaceae</taxon>
        <taxon>Streptomyces</taxon>
        <taxon>Streptomyces violaceusniger group</taxon>
    </lineage>
</organism>
<dbReference type="EMBL" id="FNST01000002">
    <property type="protein sequence ID" value="SEB60175.1"/>
    <property type="molecule type" value="Genomic_DNA"/>
</dbReference>
<feature type="region of interest" description="Disordered" evidence="1">
    <location>
        <begin position="82"/>
        <end position="108"/>
    </location>
</feature>
<protein>
    <submittedName>
        <fullName evidence="2">Uncharacterized protein</fullName>
    </submittedName>
</protein>
<dbReference type="Proteomes" id="UP000198609">
    <property type="component" value="Unassembled WGS sequence"/>
</dbReference>
<accession>A0A1H4KQ03</accession>
<reference evidence="3" key="1">
    <citation type="submission" date="2016-10" db="EMBL/GenBank/DDBJ databases">
        <authorList>
            <person name="Varghese N."/>
            <person name="Submissions S."/>
        </authorList>
    </citation>
    <scope>NUCLEOTIDE SEQUENCE [LARGE SCALE GENOMIC DNA]</scope>
    <source>
        <strain evidence="3">DSM 40318</strain>
    </source>
</reference>
<sequence>MSKKRKGQKSEPWVHPDILPAEIVKVTDPSGKVRVGYHVHDIEHRDGRIAAVWLASPRRSAAERYVASDRCRVEPLSEEEMGQLLEERRSAAQHHRPTPIDPIEGTDR</sequence>
<evidence type="ECO:0000313" key="3">
    <source>
        <dbReference type="Proteomes" id="UP000198609"/>
    </source>
</evidence>
<proteinExistence type="predicted"/>
<evidence type="ECO:0000313" key="2">
    <source>
        <dbReference type="EMBL" id="SEB60175.1"/>
    </source>
</evidence>
<dbReference type="AlphaFoldDB" id="A0A1H4KQ03"/>
<name>A0A1H4KQ03_STRMJ</name>
<gene>
    <name evidence="2" type="ORF">SAMN04490356_0871</name>
</gene>
<evidence type="ECO:0000256" key="1">
    <source>
        <dbReference type="SAM" id="MobiDB-lite"/>
    </source>
</evidence>